<dbReference type="PANTHER" id="PTHR47481:SF10">
    <property type="entry name" value="COPIA-LIKE POLYPROTEIN_RETROTRANSPOSON"/>
    <property type="match status" value="1"/>
</dbReference>
<reference evidence="3" key="2">
    <citation type="submission" date="2025-08" db="UniProtKB">
        <authorList>
            <consortium name="RefSeq"/>
        </authorList>
    </citation>
    <scope>IDENTIFICATION</scope>
    <source>
        <tissue evidence="3">Leaf</tissue>
    </source>
</reference>
<keyword evidence="2" id="KW-1185">Reference proteome</keyword>
<evidence type="ECO:0000313" key="3">
    <source>
        <dbReference type="RefSeq" id="XP_010412575.1"/>
    </source>
</evidence>
<feature type="compositionally biased region" description="Polar residues" evidence="1">
    <location>
        <begin position="200"/>
        <end position="214"/>
    </location>
</feature>
<dbReference type="Proteomes" id="UP000694864">
    <property type="component" value="Chromosome 6"/>
</dbReference>
<dbReference type="RefSeq" id="XP_010412575.1">
    <property type="nucleotide sequence ID" value="XM_010414273.1"/>
</dbReference>
<protein>
    <submittedName>
        <fullName evidence="3">Uncharacterized protein LOC104698891</fullName>
    </submittedName>
</protein>
<feature type="region of interest" description="Disordered" evidence="1">
    <location>
        <begin position="198"/>
        <end position="272"/>
    </location>
</feature>
<gene>
    <name evidence="3" type="primary">LOC104698891</name>
</gene>
<sequence>MAQPAEKAFGVTHIKSYIPLVLDMQKMNYDEWRELFETHCLSFSVSGHLDGTSVPATPQDTAWKERDGLVKMWIYGTIYPSLLDTVLKSRCTARELWVTIENLFRDNKEARAIQLENELRSFTIGDLSVHDYCQKLKSISDLLANVDSPITERSLMIHMLNGLSDKFDNIHNVIKHKSPFPSFGAARSMLLLEEERLNKPSKQATSAPLGTSTPHLLYTAAGPSTPPSSHATDNRNSSPQHFPPQTNCGHQNRGRCRGRNNGYRGRGRHNNHHNINNSWMPQQPSYWPAPPHQQPWTQQQWRPSPMAYHVSTTLPHNNGILGAYPSSVPTGPPMPTAIPPNIAQAFGTMTLQNPQDSNWYMDTGATAHITA</sequence>
<evidence type="ECO:0000313" key="2">
    <source>
        <dbReference type="Proteomes" id="UP000694864"/>
    </source>
</evidence>
<feature type="compositionally biased region" description="Polar residues" evidence="1">
    <location>
        <begin position="227"/>
        <end position="246"/>
    </location>
</feature>
<organism evidence="2 3">
    <name type="scientific">Camelina sativa</name>
    <name type="common">False flax</name>
    <name type="synonym">Myagrum sativum</name>
    <dbReference type="NCBI Taxonomy" id="90675"/>
    <lineage>
        <taxon>Eukaryota</taxon>
        <taxon>Viridiplantae</taxon>
        <taxon>Streptophyta</taxon>
        <taxon>Embryophyta</taxon>
        <taxon>Tracheophyta</taxon>
        <taxon>Spermatophyta</taxon>
        <taxon>Magnoliopsida</taxon>
        <taxon>eudicotyledons</taxon>
        <taxon>Gunneridae</taxon>
        <taxon>Pentapetalae</taxon>
        <taxon>rosids</taxon>
        <taxon>malvids</taxon>
        <taxon>Brassicales</taxon>
        <taxon>Brassicaceae</taxon>
        <taxon>Camelineae</taxon>
        <taxon>Camelina</taxon>
    </lineage>
</organism>
<proteinExistence type="predicted"/>
<dbReference type="GeneID" id="104698891"/>
<reference evidence="2" key="1">
    <citation type="journal article" date="2014" name="Nat. Commun.">
        <title>The emerging biofuel crop Camelina sativa retains a highly undifferentiated hexaploid genome structure.</title>
        <authorList>
            <person name="Kagale S."/>
            <person name="Koh C."/>
            <person name="Nixon J."/>
            <person name="Bollina V."/>
            <person name="Clarke W.E."/>
            <person name="Tuteja R."/>
            <person name="Spillane C."/>
            <person name="Robinson S.J."/>
            <person name="Links M.G."/>
            <person name="Clarke C."/>
            <person name="Higgins E.E."/>
            <person name="Huebert T."/>
            <person name="Sharpe A.G."/>
            <person name="Parkin I.A."/>
        </authorList>
    </citation>
    <scope>NUCLEOTIDE SEQUENCE [LARGE SCALE GENOMIC DNA]</scope>
    <source>
        <strain evidence="2">cv. DH55</strain>
    </source>
</reference>
<dbReference type="PANTHER" id="PTHR47481">
    <property type="match status" value="1"/>
</dbReference>
<evidence type="ECO:0000256" key="1">
    <source>
        <dbReference type="SAM" id="MobiDB-lite"/>
    </source>
</evidence>
<dbReference type="Pfam" id="PF14223">
    <property type="entry name" value="Retrotran_gag_2"/>
    <property type="match status" value="1"/>
</dbReference>
<accession>A0ABM0SKQ5</accession>
<name>A0ABM0SKQ5_CAMSA</name>